<dbReference type="InterPro" id="IPR008278">
    <property type="entry name" value="4-PPantetheinyl_Trfase_dom"/>
</dbReference>
<dbReference type="GO" id="GO:0000287">
    <property type="term" value="F:magnesium ion binding"/>
    <property type="evidence" value="ECO:0007669"/>
    <property type="project" value="InterPro"/>
</dbReference>
<reference evidence="4" key="2">
    <citation type="submission" date="2019-01" db="EMBL/GenBank/DDBJ databases">
        <title>Genome sequence of Desulfonema ishimotonii strain Tokyo 01.</title>
        <authorList>
            <person name="Fukui M."/>
        </authorList>
    </citation>
    <scope>NUCLEOTIDE SEQUENCE [LARGE SCALE GENOMIC DNA]</scope>
    <source>
        <strain evidence="4">Tokyo 01</strain>
    </source>
</reference>
<evidence type="ECO:0000313" key="3">
    <source>
        <dbReference type="EMBL" id="GBC59377.1"/>
    </source>
</evidence>
<evidence type="ECO:0000313" key="4">
    <source>
        <dbReference type="Proteomes" id="UP000288096"/>
    </source>
</evidence>
<comment type="caution">
    <text evidence="3">The sequence shown here is derived from an EMBL/GenBank/DDBJ whole genome shotgun (WGS) entry which is preliminary data.</text>
</comment>
<keyword evidence="4" id="KW-1185">Reference proteome</keyword>
<gene>
    <name evidence="3" type="ORF">DENIS_0316</name>
</gene>
<dbReference type="GO" id="GO:0008897">
    <property type="term" value="F:holo-[acyl-carrier-protein] synthase activity"/>
    <property type="evidence" value="ECO:0007669"/>
    <property type="project" value="InterPro"/>
</dbReference>
<name>A0A401FQY7_9BACT</name>
<feature type="domain" description="4'-phosphopantetheinyl transferase" evidence="2">
    <location>
        <begin position="96"/>
        <end position="182"/>
    </location>
</feature>
<dbReference type="RefSeq" id="WP_124326899.1">
    <property type="nucleotide sequence ID" value="NZ_BEXT01000001.1"/>
</dbReference>
<proteinExistence type="predicted"/>
<organism evidence="3 4">
    <name type="scientific">Desulfonema ishimotonii</name>
    <dbReference type="NCBI Taxonomy" id="45657"/>
    <lineage>
        <taxon>Bacteria</taxon>
        <taxon>Pseudomonadati</taxon>
        <taxon>Thermodesulfobacteriota</taxon>
        <taxon>Desulfobacteria</taxon>
        <taxon>Desulfobacterales</taxon>
        <taxon>Desulfococcaceae</taxon>
        <taxon>Desulfonema</taxon>
    </lineage>
</organism>
<dbReference type="EMBL" id="BEXT01000001">
    <property type="protein sequence ID" value="GBC59377.1"/>
    <property type="molecule type" value="Genomic_DNA"/>
</dbReference>
<protein>
    <recommendedName>
        <fullName evidence="2">4'-phosphopantetheinyl transferase domain-containing protein</fullName>
    </recommendedName>
</protein>
<dbReference type="OrthoDB" id="9808281at2"/>
<reference evidence="4" key="1">
    <citation type="submission" date="2017-11" db="EMBL/GenBank/DDBJ databases">
        <authorList>
            <person name="Watanabe M."/>
            <person name="Kojima H."/>
        </authorList>
    </citation>
    <scope>NUCLEOTIDE SEQUENCE [LARGE SCALE GENOMIC DNA]</scope>
    <source>
        <strain evidence="4">Tokyo 01</strain>
    </source>
</reference>
<dbReference type="Pfam" id="PF01648">
    <property type="entry name" value="ACPS"/>
    <property type="match status" value="1"/>
</dbReference>
<sequence length="217" mass="24555">MRLKPLQNRTDTLYPVILPVPAALYAGLPVRERVRFLSRHARQALGRSARKQGVCFNVRSFEKDDNGAPLPLGCWYWSLTHKPEYVGGVISPVPAGLDLEKIQPVSPGLFKKVAVPAEWFLLDPDRPESFFRYWTAKEAVLKATGVGLRDLLQCRVIRVVDATHLLLDYRNREWRIEQVTFGGHMAAIVKNDFNVEWVVHHSEDSSSSETGIRRPAG</sequence>
<dbReference type="AlphaFoldDB" id="A0A401FQY7"/>
<evidence type="ECO:0000259" key="2">
    <source>
        <dbReference type="Pfam" id="PF01648"/>
    </source>
</evidence>
<dbReference type="Gene3D" id="3.90.470.20">
    <property type="entry name" value="4'-phosphopantetheinyl transferase domain"/>
    <property type="match status" value="1"/>
</dbReference>
<accession>A0A401FQY7</accession>
<keyword evidence="1" id="KW-0808">Transferase</keyword>
<dbReference type="InterPro" id="IPR037143">
    <property type="entry name" value="4-PPantetheinyl_Trfase_dom_sf"/>
</dbReference>
<dbReference type="Proteomes" id="UP000288096">
    <property type="component" value="Unassembled WGS sequence"/>
</dbReference>
<dbReference type="SUPFAM" id="SSF56214">
    <property type="entry name" value="4'-phosphopantetheinyl transferase"/>
    <property type="match status" value="1"/>
</dbReference>
<evidence type="ECO:0000256" key="1">
    <source>
        <dbReference type="ARBA" id="ARBA00022679"/>
    </source>
</evidence>